<keyword evidence="4" id="KW-1185">Reference proteome</keyword>
<comment type="caution">
    <text evidence="3">The sequence shown here is derived from an EMBL/GenBank/DDBJ whole genome shotgun (WGS) entry which is preliminary data.</text>
</comment>
<gene>
    <name evidence="3" type="ORF">BGCPKDLD_1243</name>
</gene>
<organism evidence="3 4">
    <name type="scientific">Methylorubrum suomiense</name>
    <dbReference type="NCBI Taxonomy" id="144191"/>
    <lineage>
        <taxon>Bacteria</taxon>
        <taxon>Pseudomonadati</taxon>
        <taxon>Pseudomonadota</taxon>
        <taxon>Alphaproteobacteria</taxon>
        <taxon>Hyphomicrobiales</taxon>
        <taxon>Methylobacteriaceae</taxon>
        <taxon>Methylorubrum</taxon>
    </lineage>
</organism>
<dbReference type="EMBL" id="BPRE01000003">
    <property type="protein sequence ID" value="GJE74670.1"/>
    <property type="molecule type" value="Genomic_DNA"/>
</dbReference>
<accession>A0ABQ4UR46</accession>
<protein>
    <submittedName>
        <fullName evidence="3">Uncharacterized protein</fullName>
    </submittedName>
</protein>
<feature type="chain" id="PRO_5045079865" evidence="2">
    <location>
        <begin position="27"/>
        <end position="95"/>
    </location>
</feature>
<feature type="compositionally biased region" description="Gly residues" evidence="1">
    <location>
        <begin position="51"/>
        <end position="60"/>
    </location>
</feature>
<reference evidence="3" key="2">
    <citation type="submission" date="2021-08" db="EMBL/GenBank/DDBJ databases">
        <authorList>
            <person name="Tani A."/>
            <person name="Ola A."/>
            <person name="Ogura Y."/>
            <person name="Katsura K."/>
            <person name="Hayashi T."/>
        </authorList>
    </citation>
    <scope>NUCLEOTIDE SEQUENCE</scope>
    <source>
        <strain evidence="3">DSM 14458</strain>
    </source>
</reference>
<evidence type="ECO:0000256" key="1">
    <source>
        <dbReference type="SAM" id="MobiDB-lite"/>
    </source>
</evidence>
<proteinExistence type="predicted"/>
<sequence>MRITTRIAMPALAAALILGSAGGAWAQGATAPGTPAPGTTATDSMRSPHGAGHGGAGVGRTGQVPAGNPSQDTTGAIGHPKSNNSNGATSAPAAR</sequence>
<feature type="signal peptide" evidence="2">
    <location>
        <begin position="1"/>
        <end position="26"/>
    </location>
</feature>
<evidence type="ECO:0000313" key="3">
    <source>
        <dbReference type="EMBL" id="GJE74670.1"/>
    </source>
</evidence>
<evidence type="ECO:0000313" key="4">
    <source>
        <dbReference type="Proteomes" id="UP001055093"/>
    </source>
</evidence>
<name>A0ABQ4UR46_9HYPH</name>
<keyword evidence="2" id="KW-0732">Signal</keyword>
<reference evidence="3" key="1">
    <citation type="journal article" date="2021" name="Front. Microbiol.">
        <title>Comprehensive Comparative Genomics and Phenotyping of Methylobacterium Species.</title>
        <authorList>
            <person name="Alessa O."/>
            <person name="Ogura Y."/>
            <person name="Fujitani Y."/>
            <person name="Takami H."/>
            <person name="Hayashi T."/>
            <person name="Sahin N."/>
            <person name="Tani A."/>
        </authorList>
    </citation>
    <scope>NUCLEOTIDE SEQUENCE</scope>
    <source>
        <strain evidence="3">DSM 14458</strain>
    </source>
</reference>
<evidence type="ECO:0000256" key="2">
    <source>
        <dbReference type="SAM" id="SignalP"/>
    </source>
</evidence>
<dbReference type="Proteomes" id="UP001055093">
    <property type="component" value="Unassembled WGS sequence"/>
</dbReference>
<feature type="compositionally biased region" description="Low complexity" evidence="1">
    <location>
        <begin position="25"/>
        <end position="42"/>
    </location>
</feature>
<feature type="region of interest" description="Disordered" evidence="1">
    <location>
        <begin position="25"/>
        <end position="95"/>
    </location>
</feature>
<dbReference type="RefSeq" id="WP_137831102.1">
    <property type="nucleotide sequence ID" value="NZ_BPRE01000003.1"/>
</dbReference>